<feature type="region of interest" description="Disordered" evidence="1">
    <location>
        <begin position="1"/>
        <end position="26"/>
    </location>
</feature>
<evidence type="ECO:0000256" key="1">
    <source>
        <dbReference type="SAM" id="MobiDB-lite"/>
    </source>
</evidence>
<dbReference type="InterPro" id="IPR007159">
    <property type="entry name" value="SpoVT-AbrB_dom"/>
</dbReference>
<feature type="compositionally biased region" description="Basic residues" evidence="1">
    <location>
        <begin position="11"/>
        <end position="20"/>
    </location>
</feature>
<evidence type="ECO:0000313" key="3">
    <source>
        <dbReference type="EMBL" id="GID54314.1"/>
    </source>
</evidence>
<keyword evidence="4" id="KW-1185">Reference proteome</keyword>
<comment type="caution">
    <text evidence="3">The sequence shown here is derived from an EMBL/GenBank/DDBJ whole genome shotgun (WGS) entry which is preliminary data.</text>
</comment>
<dbReference type="SMART" id="SM00966">
    <property type="entry name" value="SpoVT_AbrB"/>
    <property type="match status" value="1"/>
</dbReference>
<protein>
    <recommendedName>
        <fullName evidence="2">SpoVT-AbrB domain-containing protein</fullName>
    </recommendedName>
</protein>
<name>A0ABQ3X743_9ACTN</name>
<feature type="domain" description="SpoVT-AbrB" evidence="2">
    <location>
        <begin position="36"/>
        <end position="83"/>
    </location>
</feature>
<evidence type="ECO:0000259" key="2">
    <source>
        <dbReference type="SMART" id="SM00966"/>
    </source>
</evidence>
<organism evidence="3 4">
    <name type="scientific">Actinoplanes couchii</name>
    <dbReference type="NCBI Taxonomy" id="403638"/>
    <lineage>
        <taxon>Bacteria</taxon>
        <taxon>Bacillati</taxon>
        <taxon>Actinomycetota</taxon>
        <taxon>Actinomycetes</taxon>
        <taxon>Micromonosporales</taxon>
        <taxon>Micromonosporaceae</taxon>
        <taxon>Actinoplanes</taxon>
    </lineage>
</organism>
<dbReference type="RefSeq" id="WP_203795404.1">
    <property type="nucleotide sequence ID" value="NZ_BAAAQE010000035.1"/>
</dbReference>
<dbReference type="Proteomes" id="UP000612282">
    <property type="component" value="Unassembled WGS sequence"/>
</dbReference>
<evidence type="ECO:0000313" key="4">
    <source>
        <dbReference type="Proteomes" id="UP000612282"/>
    </source>
</evidence>
<proteinExistence type="predicted"/>
<sequence>MEEPDSAGTKRPPRAARKKSVTAGKTEKTTAYHGFVSVQSRGTVALPPVIRKRYGLDLPGSQVEITERSDGVLELRPAIAVPASQAWFWEESWQEGERRADADIAAGRTTTYDNVDDFMDSLDIDE</sequence>
<gene>
    <name evidence="3" type="ORF">Aco03nite_027180</name>
</gene>
<accession>A0ABQ3X743</accession>
<dbReference type="EMBL" id="BOMG01000039">
    <property type="protein sequence ID" value="GID54314.1"/>
    <property type="molecule type" value="Genomic_DNA"/>
</dbReference>
<reference evidence="3 4" key="1">
    <citation type="submission" date="2021-01" db="EMBL/GenBank/DDBJ databases">
        <title>Whole genome shotgun sequence of Actinoplanes couchii NBRC 106145.</title>
        <authorList>
            <person name="Komaki H."/>
            <person name="Tamura T."/>
        </authorList>
    </citation>
    <scope>NUCLEOTIDE SEQUENCE [LARGE SCALE GENOMIC DNA]</scope>
    <source>
        <strain evidence="3 4">NBRC 106145</strain>
    </source>
</reference>